<comment type="caution">
    <text evidence="2">The sequence shown here is derived from an EMBL/GenBank/DDBJ whole genome shotgun (WGS) entry which is preliminary data.</text>
</comment>
<gene>
    <name evidence="2" type="ORF">BJ983_004288</name>
</gene>
<dbReference type="EMBL" id="JACCBN010000001">
    <property type="protein sequence ID" value="NYD38186.1"/>
    <property type="molecule type" value="Genomic_DNA"/>
</dbReference>
<organism evidence="2 3">
    <name type="scientific">Actinomycetospora corticicola</name>
    <dbReference type="NCBI Taxonomy" id="663602"/>
    <lineage>
        <taxon>Bacteria</taxon>
        <taxon>Bacillati</taxon>
        <taxon>Actinomycetota</taxon>
        <taxon>Actinomycetes</taxon>
        <taxon>Pseudonocardiales</taxon>
        <taxon>Pseudonocardiaceae</taxon>
        <taxon>Actinomycetospora</taxon>
    </lineage>
</organism>
<dbReference type="Proteomes" id="UP000535890">
    <property type="component" value="Unassembled WGS sequence"/>
</dbReference>
<dbReference type="AlphaFoldDB" id="A0A7Y9DZ76"/>
<protein>
    <recommendedName>
        <fullName evidence="4">Small secreted domain DUF320</fullName>
    </recommendedName>
</protein>
<evidence type="ECO:0000313" key="3">
    <source>
        <dbReference type="Proteomes" id="UP000535890"/>
    </source>
</evidence>
<keyword evidence="1" id="KW-0732">Signal</keyword>
<evidence type="ECO:0008006" key="4">
    <source>
        <dbReference type="Google" id="ProtNLM"/>
    </source>
</evidence>
<keyword evidence="3" id="KW-1185">Reference proteome</keyword>
<dbReference type="RefSeq" id="WP_179795669.1">
    <property type="nucleotide sequence ID" value="NZ_BAABHP010000020.1"/>
</dbReference>
<reference evidence="2 3" key="1">
    <citation type="submission" date="2020-07" db="EMBL/GenBank/DDBJ databases">
        <title>Sequencing the genomes of 1000 actinobacteria strains.</title>
        <authorList>
            <person name="Klenk H.-P."/>
        </authorList>
    </citation>
    <scope>NUCLEOTIDE SEQUENCE [LARGE SCALE GENOMIC DNA]</scope>
    <source>
        <strain evidence="2 3">DSM 45772</strain>
    </source>
</reference>
<name>A0A7Y9DZ76_9PSEU</name>
<accession>A0A7Y9DZ76</accession>
<evidence type="ECO:0000256" key="1">
    <source>
        <dbReference type="SAM" id="SignalP"/>
    </source>
</evidence>
<feature type="signal peptide" evidence="1">
    <location>
        <begin position="1"/>
        <end position="25"/>
    </location>
</feature>
<proteinExistence type="predicted"/>
<feature type="chain" id="PRO_5030896699" description="Small secreted domain DUF320" evidence="1">
    <location>
        <begin position="26"/>
        <end position="117"/>
    </location>
</feature>
<sequence length="117" mass="11193">MITKFGIVGVGVLAGLAAVAPLASASESHGDHHGHGGHGSSTCSVAGGDAAAVNNGEGGGLIDGVVQAPIGGLNAANITCSPFLNDNVKNNLNGNSLNVSVAGLELPGTGSLPTLPF</sequence>
<evidence type="ECO:0000313" key="2">
    <source>
        <dbReference type="EMBL" id="NYD38186.1"/>
    </source>
</evidence>